<protein>
    <submittedName>
        <fullName evidence="1">Uncharacterized protein</fullName>
    </submittedName>
</protein>
<name>A0A410WA88_9CORY</name>
<dbReference type="KEGG" id="cpeg:CPELA_08055"/>
<reference evidence="1 2" key="1">
    <citation type="submission" date="2019-01" db="EMBL/GenBank/DDBJ databases">
        <authorList>
            <person name="Ruckert C."/>
            <person name="Busche T."/>
            <person name="Kalinowski J."/>
        </authorList>
    </citation>
    <scope>NUCLEOTIDE SEQUENCE [LARGE SCALE GENOMIC DNA]</scope>
    <source>
        <strain evidence="1 2">136/3</strain>
    </source>
</reference>
<keyword evidence="2" id="KW-1185">Reference proteome</keyword>
<evidence type="ECO:0000313" key="1">
    <source>
        <dbReference type="EMBL" id="QAU52867.1"/>
    </source>
</evidence>
<gene>
    <name evidence="1" type="ORF">CPELA_08055</name>
</gene>
<dbReference type="RefSeq" id="WP_128890258.1">
    <property type="nucleotide sequence ID" value="NZ_BMCX01000002.1"/>
</dbReference>
<organism evidence="1 2">
    <name type="scientific">Corynebacterium pelargi</name>
    <dbReference type="NCBI Taxonomy" id="1471400"/>
    <lineage>
        <taxon>Bacteria</taxon>
        <taxon>Bacillati</taxon>
        <taxon>Actinomycetota</taxon>
        <taxon>Actinomycetes</taxon>
        <taxon>Mycobacteriales</taxon>
        <taxon>Corynebacteriaceae</taxon>
        <taxon>Corynebacterium</taxon>
    </lineage>
</organism>
<sequence>MNYKEAYELVLREYPDARINTKGYEAPDFFVLPPEDPECEGFGPYFVWKNSESVDKSHPTDPRIDEWMPLFIDNPVSV</sequence>
<dbReference type="OrthoDB" id="9868127at2"/>
<dbReference type="Proteomes" id="UP000288929">
    <property type="component" value="Chromosome"/>
</dbReference>
<dbReference type="EMBL" id="CP035299">
    <property type="protein sequence ID" value="QAU52867.1"/>
    <property type="molecule type" value="Genomic_DNA"/>
</dbReference>
<accession>A0A410WA88</accession>
<proteinExistence type="predicted"/>
<dbReference type="AlphaFoldDB" id="A0A410WA88"/>
<evidence type="ECO:0000313" key="2">
    <source>
        <dbReference type="Proteomes" id="UP000288929"/>
    </source>
</evidence>